<dbReference type="STRING" id="118967.SAMN02745191_1084"/>
<evidence type="ECO:0000259" key="2">
    <source>
        <dbReference type="Pfam" id="PF16403"/>
    </source>
</evidence>
<evidence type="ECO:0000256" key="1">
    <source>
        <dbReference type="SAM" id="SignalP"/>
    </source>
</evidence>
<reference evidence="4" key="1">
    <citation type="submission" date="2017-02" db="EMBL/GenBank/DDBJ databases">
        <authorList>
            <person name="Varghese N."/>
            <person name="Submissions S."/>
        </authorList>
    </citation>
    <scope>NUCLEOTIDE SEQUENCE [LARGE SCALE GENOMIC DNA]</scope>
    <source>
        <strain evidence="4">ATCC 25662</strain>
    </source>
</reference>
<name>A0A1T4LX79_9FIRM</name>
<gene>
    <name evidence="3" type="ORF">SAMN02745191_1084</name>
</gene>
<keyword evidence="1" id="KW-0732">Signal</keyword>
<feature type="domain" description="Pesticidal crystal protein Cry22Aa Ig-like" evidence="2">
    <location>
        <begin position="47"/>
        <end position="102"/>
    </location>
</feature>
<evidence type="ECO:0000313" key="3">
    <source>
        <dbReference type="EMBL" id="SJZ59275.1"/>
    </source>
</evidence>
<protein>
    <recommendedName>
        <fullName evidence="2">Pesticidal crystal protein Cry22Aa Ig-like domain-containing protein</fullName>
    </recommendedName>
</protein>
<accession>A0A1T4LX79</accession>
<dbReference type="Proteomes" id="UP000243297">
    <property type="component" value="Unassembled WGS sequence"/>
</dbReference>
<dbReference type="PROSITE" id="PS51257">
    <property type="entry name" value="PROKAR_LIPOPROTEIN"/>
    <property type="match status" value="1"/>
</dbReference>
<organism evidence="3 4">
    <name type="scientific">Anaerorhabdus furcosa</name>
    <dbReference type="NCBI Taxonomy" id="118967"/>
    <lineage>
        <taxon>Bacteria</taxon>
        <taxon>Bacillati</taxon>
        <taxon>Bacillota</taxon>
        <taxon>Erysipelotrichia</taxon>
        <taxon>Erysipelotrichales</taxon>
        <taxon>Erysipelotrichaceae</taxon>
        <taxon>Anaerorhabdus</taxon>
    </lineage>
</organism>
<dbReference type="Gene3D" id="2.60.40.10">
    <property type="entry name" value="Immunoglobulins"/>
    <property type="match status" value="1"/>
</dbReference>
<evidence type="ECO:0000313" key="4">
    <source>
        <dbReference type="Proteomes" id="UP000243297"/>
    </source>
</evidence>
<dbReference type="OrthoDB" id="9810477at2"/>
<dbReference type="RefSeq" id="WP_078711506.1">
    <property type="nucleotide sequence ID" value="NZ_FUWY01000002.1"/>
</dbReference>
<feature type="chain" id="PRO_5013159949" description="Pesticidal crystal protein Cry22Aa Ig-like domain-containing protein" evidence="1">
    <location>
        <begin position="24"/>
        <end position="198"/>
    </location>
</feature>
<sequence length="198" mass="22568">MKKLILFLLIFLIVVGCANKAMTSNELEDTTPPWINVENYVFETEVGNPINYETATAYDETDGPCDVRVVGRVNFNVPGEYYLKYTTKDISGNVSEEPFTVIVYKDSKQETLAENENESEEIKTCDQANAMDKNKPCHVVVSDLTDYKMIFQDNDGYNRCVAYGDSLMAENESIQYTCEKLLRNDNELWGYGIKVNEK</sequence>
<dbReference type="EMBL" id="FUWY01000002">
    <property type="protein sequence ID" value="SJZ59275.1"/>
    <property type="molecule type" value="Genomic_DNA"/>
</dbReference>
<dbReference type="InterPro" id="IPR032179">
    <property type="entry name" value="Cry22Aa_Ig-like"/>
</dbReference>
<feature type="signal peptide" evidence="1">
    <location>
        <begin position="1"/>
        <end position="23"/>
    </location>
</feature>
<keyword evidence="4" id="KW-1185">Reference proteome</keyword>
<dbReference type="InterPro" id="IPR013783">
    <property type="entry name" value="Ig-like_fold"/>
</dbReference>
<proteinExistence type="predicted"/>
<dbReference type="AlphaFoldDB" id="A0A1T4LX79"/>
<dbReference type="Pfam" id="PF16403">
    <property type="entry name" value="Bact_surface_Ig-like"/>
    <property type="match status" value="1"/>
</dbReference>